<dbReference type="Gene3D" id="3.10.310.20">
    <property type="entry name" value="DHHA2 domain"/>
    <property type="match status" value="1"/>
</dbReference>
<dbReference type="Pfam" id="PF01368">
    <property type="entry name" value="DHH"/>
    <property type="match status" value="1"/>
</dbReference>
<protein>
    <recommendedName>
        <fullName evidence="2">inorganic diphosphatase</fullName>
        <ecNumber evidence="2">3.6.1.1</ecNumber>
    </recommendedName>
    <alternativeName>
        <fullName evidence="6">Pyrophosphate phospho-hydrolase</fullName>
    </alternativeName>
</protein>
<keyword evidence="4 10" id="KW-0378">Hydrolase</keyword>
<dbReference type="RefSeq" id="WP_186970034.1">
    <property type="nucleotide sequence ID" value="NZ_JACOPK010000006.1"/>
</dbReference>
<evidence type="ECO:0000256" key="1">
    <source>
        <dbReference type="ARBA" id="ARBA00001936"/>
    </source>
</evidence>
<dbReference type="InterPro" id="IPR000644">
    <property type="entry name" value="CBS_dom"/>
</dbReference>
<dbReference type="InterPro" id="IPR038763">
    <property type="entry name" value="DHH_sf"/>
</dbReference>
<dbReference type="SMART" id="SM00116">
    <property type="entry name" value="CBS"/>
    <property type="match status" value="2"/>
</dbReference>
<evidence type="ECO:0000256" key="4">
    <source>
        <dbReference type="ARBA" id="ARBA00022801"/>
    </source>
</evidence>
<comment type="caution">
    <text evidence="10">The sequence shown here is derived from an EMBL/GenBank/DDBJ whole genome shotgun (WGS) entry which is preliminary data.</text>
</comment>
<dbReference type="SUPFAM" id="SSF64182">
    <property type="entry name" value="DHH phosphoesterases"/>
    <property type="match status" value="1"/>
</dbReference>
<evidence type="ECO:0000256" key="3">
    <source>
        <dbReference type="ARBA" id="ARBA00022723"/>
    </source>
</evidence>
<dbReference type="InterPro" id="IPR046342">
    <property type="entry name" value="CBS_dom_sf"/>
</dbReference>
<dbReference type="SUPFAM" id="SSF75138">
    <property type="entry name" value="HprK N-terminal domain-like"/>
    <property type="match status" value="1"/>
</dbReference>
<evidence type="ECO:0000313" key="10">
    <source>
        <dbReference type="EMBL" id="MBC5695825.1"/>
    </source>
</evidence>
<evidence type="ECO:0000256" key="8">
    <source>
        <dbReference type="PROSITE-ProRule" id="PRU00703"/>
    </source>
</evidence>
<proteinExistence type="predicted"/>
<keyword evidence="8" id="KW-0129">CBS domain</keyword>
<dbReference type="CDD" id="cd02205">
    <property type="entry name" value="CBS_pair_SF"/>
    <property type="match status" value="1"/>
</dbReference>
<feature type="domain" description="CBS" evidence="9">
    <location>
        <begin position="251"/>
        <end position="309"/>
    </location>
</feature>
<dbReference type="InterPro" id="IPR001667">
    <property type="entry name" value="DDH_dom"/>
</dbReference>
<dbReference type="Pfam" id="PF07085">
    <property type="entry name" value="DRTGG"/>
    <property type="match status" value="1"/>
</dbReference>
<keyword evidence="5" id="KW-0464">Manganese</keyword>
<dbReference type="SUPFAM" id="SSF54631">
    <property type="entry name" value="CBS-domain pair"/>
    <property type="match status" value="1"/>
</dbReference>
<gene>
    <name evidence="10" type="ORF">H8S02_07690</name>
</gene>
<dbReference type="Pfam" id="PF02833">
    <property type="entry name" value="DHHA2"/>
    <property type="match status" value="1"/>
</dbReference>
<dbReference type="Gene3D" id="3.40.1390.20">
    <property type="entry name" value="HprK N-terminal domain-like"/>
    <property type="match status" value="1"/>
</dbReference>
<reference evidence="10 11" key="1">
    <citation type="submission" date="2020-08" db="EMBL/GenBank/DDBJ databases">
        <title>Genome public.</title>
        <authorList>
            <person name="Liu C."/>
            <person name="Sun Q."/>
        </authorList>
    </citation>
    <scope>NUCLEOTIDE SEQUENCE [LARGE SCALE GENOMIC DNA]</scope>
    <source>
        <strain evidence="10 11">M2</strain>
    </source>
</reference>
<evidence type="ECO:0000256" key="5">
    <source>
        <dbReference type="ARBA" id="ARBA00023211"/>
    </source>
</evidence>
<evidence type="ECO:0000259" key="9">
    <source>
        <dbReference type="PROSITE" id="PS51371"/>
    </source>
</evidence>
<comment type="cofactor">
    <cofactor evidence="1">
        <name>Mn(2+)</name>
        <dbReference type="ChEBI" id="CHEBI:29035"/>
    </cofactor>
</comment>
<evidence type="ECO:0000256" key="6">
    <source>
        <dbReference type="ARBA" id="ARBA00032535"/>
    </source>
</evidence>
<dbReference type="Gene3D" id="3.90.1640.10">
    <property type="entry name" value="inorganic pyrophosphatase (n-terminal core)"/>
    <property type="match status" value="2"/>
</dbReference>
<dbReference type="PANTHER" id="PTHR12112:SF22">
    <property type="entry name" value="MANGANESE-DEPENDENT INORGANIC PYROPHOSPHATASE-RELATED"/>
    <property type="match status" value="1"/>
</dbReference>
<feature type="domain" description="CBS" evidence="9">
    <location>
        <begin position="73"/>
        <end position="129"/>
    </location>
</feature>
<dbReference type="PROSITE" id="PS51371">
    <property type="entry name" value="CBS"/>
    <property type="match status" value="2"/>
</dbReference>
<dbReference type="EMBL" id="JACOPK010000006">
    <property type="protein sequence ID" value="MBC5695825.1"/>
    <property type="molecule type" value="Genomic_DNA"/>
</dbReference>
<evidence type="ECO:0000313" key="11">
    <source>
        <dbReference type="Proteomes" id="UP000641741"/>
    </source>
</evidence>
<evidence type="ECO:0000256" key="7">
    <source>
        <dbReference type="ARBA" id="ARBA00047820"/>
    </source>
</evidence>
<dbReference type="SMART" id="SM01131">
    <property type="entry name" value="DHHA2"/>
    <property type="match status" value="1"/>
</dbReference>
<dbReference type="GO" id="GO:0004427">
    <property type="term" value="F:inorganic diphosphate phosphatase activity"/>
    <property type="evidence" value="ECO:0007669"/>
    <property type="project" value="UniProtKB-EC"/>
</dbReference>
<dbReference type="Proteomes" id="UP000641741">
    <property type="component" value="Unassembled WGS sequence"/>
</dbReference>
<name>A0ABR7GNF8_9FIRM</name>
<dbReference type="InterPro" id="IPR010766">
    <property type="entry name" value="DRTGG"/>
</dbReference>
<dbReference type="PANTHER" id="PTHR12112">
    <property type="entry name" value="BNIP - RELATED"/>
    <property type="match status" value="1"/>
</dbReference>
<dbReference type="InterPro" id="IPR028979">
    <property type="entry name" value="Ser_kin/Pase_Hpr-like_N_sf"/>
</dbReference>
<dbReference type="NCBIfam" id="NF011443">
    <property type="entry name" value="PRK14869.1-5"/>
    <property type="match status" value="1"/>
</dbReference>
<evidence type="ECO:0000256" key="2">
    <source>
        <dbReference type="ARBA" id="ARBA00012146"/>
    </source>
</evidence>
<dbReference type="Pfam" id="PF00571">
    <property type="entry name" value="CBS"/>
    <property type="match status" value="2"/>
</dbReference>
<comment type="catalytic activity">
    <reaction evidence="7">
        <text>diphosphate + H2O = 2 phosphate + H(+)</text>
        <dbReference type="Rhea" id="RHEA:24576"/>
        <dbReference type="ChEBI" id="CHEBI:15377"/>
        <dbReference type="ChEBI" id="CHEBI:15378"/>
        <dbReference type="ChEBI" id="CHEBI:33019"/>
        <dbReference type="ChEBI" id="CHEBI:43474"/>
        <dbReference type="EC" id="3.6.1.1"/>
    </reaction>
</comment>
<accession>A0ABR7GNF8</accession>
<dbReference type="InterPro" id="IPR004097">
    <property type="entry name" value="DHHA2"/>
</dbReference>
<keyword evidence="11" id="KW-1185">Reference proteome</keyword>
<keyword evidence="3" id="KW-0479">Metal-binding</keyword>
<dbReference type="InterPro" id="IPR038222">
    <property type="entry name" value="DHHA2_dom_sf"/>
</dbReference>
<dbReference type="EC" id="3.6.1.1" evidence="2"/>
<dbReference type="NCBIfam" id="NF011442">
    <property type="entry name" value="PRK14869.1-4"/>
    <property type="match status" value="1"/>
</dbReference>
<sequence>MSPVFVIGHRNPDTDSICSAICYADLKRKLTGEEYIACRAGHVNAETQFVLEHFGVEPPRYIASFEPRLSDVQYREVAGIDSEMSLRRAWDYMNENDIQTLAVVDEDRHLNGLLTLSDIARFYMEDQDANALAEAKTSYRNLVDVLDGTLVNGELEQPFEQGRVVVAAANPDVLEDYIAPNDMVILGNRYESQLCAIEMNAGCIIIGLGAKVSRTIRKLASENGVSIIATPLDTYTCAKVISQAVPVRHVMRRKGLITFEPEENVEDVKRTVSKKRIRYYPLLDEQGRYIGMFSQRNLLDLERPNVILVDHNERDQAAEGIRSTNIVEIIDHHRIDSVETSGPIYFRNQPLGCTATIITQMYHEKNIEIEPKIAGLLCSAILSDTLMFRSPTCTPLDRMAAEELAKIAGLNIREYASEMFRSSSRLRDRSMDELFHMDFKYFQVQDRKIAISQITSVSEDELSGIRDKMLEYMESCLKTSGLSMQFAMLTNIIEEKTELLYVGKGAQELVRMAFKKECGEHSVVLPGVVSRKKQMVTPLLGAMEEEAGL</sequence>
<organism evidence="10 11">
    <name type="scientific">Agathobaculum hominis</name>
    <dbReference type="NCBI Taxonomy" id="2763014"/>
    <lineage>
        <taxon>Bacteria</taxon>
        <taxon>Bacillati</taxon>
        <taxon>Bacillota</taxon>
        <taxon>Clostridia</taxon>
        <taxon>Eubacteriales</taxon>
        <taxon>Butyricicoccaceae</taxon>
        <taxon>Agathobaculum</taxon>
    </lineage>
</organism>